<evidence type="ECO:0000256" key="1">
    <source>
        <dbReference type="ARBA" id="ARBA00008857"/>
    </source>
</evidence>
<dbReference type="InterPro" id="IPR002104">
    <property type="entry name" value="Integrase_catalytic"/>
</dbReference>
<proteinExistence type="inferred from homology"/>
<comment type="similarity">
    <text evidence="1">Belongs to the 'phage' integrase family.</text>
</comment>
<evidence type="ECO:0000256" key="2">
    <source>
        <dbReference type="ARBA" id="ARBA00023125"/>
    </source>
</evidence>
<dbReference type="InterPro" id="IPR011010">
    <property type="entry name" value="DNA_brk_join_enz"/>
</dbReference>
<gene>
    <name evidence="5" type="ORF">SAMN06265827_1407</name>
</gene>
<sequence>MRNRKKLPYVLTKDEQNQLLNIFNTRYPTAQRNKAMIALMLDTGLRLAETINLKWRDINGNILTVIEGKGGKDRILGVPQRSLKLLKDWKNRQELELEKREVVNQEQLVFTTLKGNKLNPRDIREMVYTYAKKAQIQETTLRVNKNGKEYLQRKVTPHSLRHSFATTLYKEIKNLRIVQEALGHDDISTTQIYTYISNEEVIAAMVDRD</sequence>
<reference evidence="6" key="1">
    <citation type="submission" date="2017-09" db="EMBL/GenBank/DDBJ databases">
        <authorList>
            <person name="Varghese N."/>
            <person name="Submissions S."/>
        </authorList>
    </citation>
    <scope>NUCLEOTIDE SEQUENCE [LARGE SCALE GENOMIC DNA]</scope>
    <source>
        <strain evidence="6">MSL47</strain>
    </source>
</reference>
<dbReference type="SUPFAM" id="SSF56349">
    <property type="entry name" value="DNA breaking-rejoining enzymes"/>
    <property type="match status" value="1"/>
</dbReference>
<evidence type="ECO:0000256" key="3">
    <source>
        <dbReference type="ARBA" id="ARBA00023172"/>
    </source>
</evidence>
<accession>A0A285IFV0</accession>
<dbReference type="GO" id="GO:0003677">
    <property type="term" value="F:DNA binding"/>
    <property type="evidence" value="ECO:0007669"/>
    <property type="project" value="UniProtKB-KW"/>
</dbReference>
<keyword evidence="2" id="KW-0238">DNA-binding</keyword>
<dbReference type="RefSeq" id="WP_097019464.1">
    <property type="nucleotide sequence ID" value="NZ_OBDZ01000040.1"/>
</dbReference>
<dbReference type="Gene3D" id="1.10.443.10">
    <property type="entry name" value="Intergrase catalytic core"/>
    <property type="match status" value="1"/>
</dbReference>
<keyword evidence="6" id="KW-1185">Reference proteome</keyword>
<keyword evidence="3" id="KW-0233">DNA recombination</keyword>
<feature type="domain" description="Tyr recombinase" evidence="4">
    <location>
        <begin position="6"/>
        <end position="206"/>
    </location>
</feature>
<dbReference type="InterPro" id="IPR013762">
    <property type="entry name" value="Integrase-like_cat_sf"/>
</dbReference>
<evidence type="ECO:0000259" key="4">
    <source>
        <dbReference type="PROSITE" id="PS51898"/>
    </source>
</evidence>
<dbReference type="Proteomes" id="UP000219573">
    <property type="component" value="Unassembled WGS sequence"/>
</dbReference>
<organism evidence="5 6">
    <name type="scientific">Orenia metallireducens</name>
    <dbReference type="NCBI Taxonomy" id="1413210"/>
    <lineage>
        <taxon>Bacteria</taxon>
        <taxon>Bacillati</taxon>
        <taxon>Bacillota</taxon>
        <taxon>Clostridia</taxon>
        <taxon>Halanaerobiales</taxon>
        <taxon>Halobacteroidaceae</taxon>
        <taxon>Orenia</taxon>
    </lineage>
</organism>
<protein>
    <submittedName>
        <fullName evidence="5">Integrase/recombinase XerD</fullName>
    </submittedName>
</protein>
<dbReference type="GO" id="GO:0015074">
    <property type="term" value="P:DNA integration"/>
    <property type="evidence" value="ECO:0007669"/>
    <property type="project" value="InterPro"/>
</dbReference>
<dbReference type="PANTHER" id="PTHR30349">
    <property type="entry name" value="PHAGE INTEGRASE-RELATED"/>
    <property type="match status" value="1"/>
</dbReference>
<evidence type="ECO:0000313" key="5">
    <source>
        <dbReference type="EMBL" id="SNY45966.1"/>
    </source>
</evidence>
<dbReference type="InterPro" id="IPR050090">
    <property type="entry name" value="Tyrosine_recombinase_XerCD"/>
</dbReference>
<dbReference type="EMBL" id="OBDZ01000040">
    <property type="protein sequence ID" value="SNY45966.1"/>
    <property type="molecule type" value="Genomic_DNA"/>
</dbReference>
<dbReference type="PANTHER" id="PTHR30349:SF41">
    <property type="entry name" value="INTEGRASE_RECOMBINASE PROTEIN MJ0367-RELATED"/>
    <property type="match status" value="1"/>
</dbReference>
<name>A0A285IFV0_9FIRM</name>
<dbReference type="OrthoDB" id="9803188at2"/>
<dbReference type="PROSITE" id="PS51898">
    <property type="entry name" value="TYR_RECOMBINASE"/>
    <property type="match status" value="1"/>
</dbReference>
<evidence type="ECO:0000313" key="6">
    <source>
        <dbReference type="Proteomes" id="UP000219573"/>
    </source>
</evidence>
<dbReference type="Pfam" id="PF00589">
    <property type="entry name" value="Phage_integrase"/>
    <property type="match status" value="1"/>
</dbReference>
<dbReference type="AlphaFoldDB" id="A0A285IFV0"/>
<dbReference type="GO" id="GO:0006310">
    <property type="term" value="P:DNA recombination"/>
    <property type="evidence" value="ECO:0007669"/>
    <property type="project" value="UniProtKB-KW"/>
</dbReference>